<keyword evidence="2" id="KW-1185">Reference proteome</keyword>
<organism evidence="1 2">
    <name type="scientific">Fusobacterium mortiferum ATCC 9817</name>
    <dbReference type="NCBI Taxonomy" id="469616"/>
    <lineage>
        <taxon>Bacteria</taxon>
        <taxon>Fusobacteriati</taxon>
        <taxon>Fusobacteriota</taxon>
        <taxon>Fusobacteriia</taxon>
        <taxon>Fusobacteriales</taxon>
        <taxon>Fusobacteriaceae</taxon>
        <taxon>Fusobacterium</taxon>
    </lineage>
</organism>
<protein>
    <submittedName>
        <fullName evidence="1">Uncharacterized protein</fullName>
    </submittedName>
</protein>
<dbReference type="RefSeq" id="WP_005884205.1">
    <property type="nucleotide sequence ID" value="NZ_CP028102.1"/>
</dbReference>
<dbReference type="GeneID" id="62763155"/>
<dbReference type="EMBL" id="CP028102">
    <property type="protein sequence ID" value="AVQ18746.1"/>
    <property type="molecule type" value="Genomic_DNA"/>
</dbReference>
<accession>A0ABN5J919</accession>
<evidence type="ECO:0000313" key="2">
    <source>
        <dbReference type="Proteomes" id="UP000240258"/>
    </source>
</evidence>
<proteinExistence type="predicted"/>
<sequence length="86" mass="9839">MPELTPNLNLKKPNWDTEVADIRVFNDNMDILDEELIKKATKTELGRIKIGETISIDENGVININPKITTPQEMTALVEKYKVKEE</sequence>
<name>A0ABN5J919_FUSMR</name>
<evidence type="ECO:0000313" key="1">
    <source>
        <dbReference type="EMBL" id="AVQ18746.1"/>
    </source>
</evidence>
<reference evidence="2" key="1">
    <citation type="journal article" date="2018" name="MSphere">
        <title>Fusobacterium Genomics Using MinION and Illumina Sequencing Enables Genome Completion and Correction.</title>
        <authorList>
            <person name="Todd S.M."/>
            <person name="Settlage R.E."/>
            <person name="Lahmers K.K."/>
            <person name="Slade D.J."/>
        </authorList>
    </citation>
    <scope>NUCLEOTIDE SEQUENCE [LARGE SCALE GENOMIC DNA]</scope>
    <source>
        <strain evidence="2">ATCC 9817</strain>
    </source>
</reference>
<gene>
    <name evidence="1" type="ORF">C4N19_06435</name>
</gene>
<dbReference type="Proteomes" id="UP000240258">
    <property type="component" value="Chromosome"/>
</dbReference>